<keyword evidence="2" id="KW-0472">Membrane</keyword>
<dbReference type="PROSITE" id="PS50026">
    <property type="entry name" value="EGF_3"/>
    <property type="match status" value="2"/>
</dbReference>
<keyword evidence="1" id="KW-0245">EGF-like domain</keyword>
<dbReference type="PANTHER" id="PTHR47324:SF3">
    <property type="entry name" value="EGF-LIKE DOMAIN-CONTAINING PROTEIN"/>
    <property type="match status" value="1"/>
</dbReference>
<feature type="transmembrane region" description="Helical" evidence="2">
    <location>
        <begin position="42"/>
        <end position="60"/>
    </location>
</feature>
<feature type="disulfide bond" evidence="1">
    <location>
        <begin position="696"/>
        <end position="705"/>
    </location>
</feature>
<dbReference type="InterPro" id="IPR006582">
    <property type="entry name" value="MD_domain"/>
</dbReference>
<organism evidence="5">
    <name type="scientific">Caenorhabditis remanei</name>
    <name type="common">Caenorhabditis vulgaris</name>
    <dbReference type="NCBI Taxonomy" id="31234"/>
    <lineage>
        <taxon>Eukaryota</taxon>
        <taxon>Metazoa</taxon>
        <taxon>Ecdysozoa</taxon>
        <taxon>Nematoda</taxon>
        <taxon>Chromadorea</taxon>
        <taxon>Rhabditida</taxon>
        <taxon>Rhabditina</taxon>
        <taxon>Rhabditomorpha</taxon>
        <taxon>Rhabditoidea</taxon>
        <taxon>Rhabditidae</taxon>
        <taxon>Peloderinae</taxon>
        <taxon>Caenorhabditis</taxon>
    </lineage>
</organism>
<accession>E3M5D9</accession>
<dbReference type="InterPro" id="IPR053295">
    <property type="entry name" value="Innate_immunity_reg"/>
</dbReference>
<dbReference type="HOGENOM" id="CLU_241578_0_0_1"/>
<reference evidence="4" key="1">
    <citation type="submission" date="2007-07" db="EMBL/GenBank/DDBJ databases">
        <title>PCAP assembly of the Caenorhabditis remanei genome.</title>
        <authorList>
            <consortium name="The Caenorhabditis remanei Sequencing Consortium"/>
            <person name="Wilson R.K."/>
        </authorList>
    </citation>
    <scope>NUCLEOTIDE SEQUENCE [LARGE SCALE GENOMIC DNA]</scope>
    <source>
        <strain evidence="4">PB4641</strain>
    </source>
</reference>
<evidence type="ECO:0000313" key="4">
    <source>
        <dbReference type="EMBL" id="EFO92416.1"/>
    </source>
</evidence>
<dbReference type="EMBL" id="DS268425">
    <property type="protein sequence ID" value="EFO92416.1"/>
    <property type="molecule type" value="Genomic_DNA"/>
</dbReference>
<gene>
    <name evidence="4" type="ORF">CRE_11071</name>
</gene>
<sequence>MFLIDNNGRVKTHKNWQFPIREVCHFDFSSVGKDQTEMTAPALGLLLLLLLVGLAAGVQYDIRGNIDLIRSYDINPEFYDEKDFTEKLEKVSARMAEIIGSDFKDFIVHNYVIHGEDTAVFHAHLSLSSNPSVSRQDIIDRIVATEDVQIYFLQQKELEVQTDVSSRFRVVRADVDHCLHGGILLPNATCSCLPYYSGANCEIVSCRNNGIGQNGRCICPPGLYSAHCEARTCSTKIESVVDFSSQSLILVINTRTSMAYDLNVIIENIPVLVQDYQNQNVNVASYIVTIFRYSAPVYFMETTSFTTSDDMLNYLQGVTIAPSKDDQPILDAINSAQSTQVSMRPKSIVYVFADSENMIDPTPSTRLSNNNESMVVQQTLAWRNKIVLVLSQWTATPLDPTANHFDVLRRVVTAVHGDLLIVDKTELMDVLHFLLFYFINGQNNYVQYYNNVAKTIPILSDASTQNSYLLLSVENGDSIPNVQDKNGKMLTPSVSGKRFALYRIQQSVTDLVTISADTIPRHNTRVWFTSPDDILISYSDDDTVDNNYAHTFNGFRQRPAVYSSFASTSGVTVTRLDSYNSSTILPASAFAAKSTSCVFQYQLTATSSCPPGPFVHNVVVATANGNKYRVVPGYCFTPDPHSAPLWACINNGTRKGVQSCNCAANWQGAHCEVPQCQNGGSQDKFPNGGGHGNCVCPFGITGSFCEIMSCPSTSPDTFESYQRSFALVVQNSLSANQALVRLNDGLTAMLNKGQSDDFEDFVLTTFKARTINGQSVPDITSSKFSSASAFLNATTDVGIGYSYSPSGLQPGLFALESTMKSMDYDKSSIFFFTDSAPVITASATNFSDIVQTAIERQIEISIVIIPPYGSLDLCPTNTLFEEYEDLARITGGNFINFCQQYTTSGDPVFNFIASYGSTHHHTEVVSFYTVPDCSNFTSRDFYISSASNDAYAVVYSPTVQSFSVAVTVAGASQALVPDSHSVPFFASFQIKIATGSTLNYTLQLNGSSSDQCFVRITERSQFSTYLGFSPDPSFDRFSKDLTYATHQQPVLHLSSTLQSDPYVSTSTYDDQNKETTYSSFDKRTSGCKYEYIMKDPITCDRAGDTFTMETTIKTNEVTIMRTQRAFCSDLVGCINGGILLGGSCQCVNGYTSLHCELPTCQNGGTVVDFKCQCDAKHDGELCQYTKCNDWNFVETHDPREYNFQQVVFVVEVNTKNMVVPTSILQKNIQAFVDTTDNINLPKQYTLVTFDDNNIRVIASSTQKDVFLAAFQNGITFGTNSPSAVMGLDAINTAYATLLDLPGIMYVFTANPTAKPNATYPVVVRQRFGVQVNIVWMGTDLTLANINSYYSVIARQSNGRILPVNGLFTAQVSISAVLTPPSEKFQILGALTPTVNENQLILDDGAKDCSAGVNYQFPVGNLATTLVLAATGTGVSVTVTDENSKSVDLTNSSTFTDVNTLIRTINTVGHSGGSWNVKVKSTGNCFLQVRVNSPLQVVPKFTNDQGDDYGSGTPRVGAGATAASYITFRILDSYNSDSNNFGSFITVIESADTDPATPWSTTSNFKNTTVLVRDPVGCASQFVTPLLTWTSTYMKFVVRGIDSNNNNFQRTFFFNKNANKSDCQNGAGVDAYGFCQCDAKHWGNLCQMRRCQNGGVSAYGVCDCPNGYYGDFCEQYIST</sequence>
<dbReference type="eggNOG" id="ENOG502SJZW">
    <property type="taxonomic scope" value="Eukaryota"/>
</dbReference>
<dbReference type="InParanoid" id="E3M5D9"/>
<dbReference type="PROSITE" id="PS01186">
    <property type="entry name" value="EGF_2"/>
    <property type="match status" value="2"/>
</dbReference>
<evidence type="ECO:0000256" key="2">
    <source>
        <dbReference type="SAM" id="Phobius"/>
    </source>
</evidence>
<dbReference type="Proteomes" id="UP000008281">
    <property type="component" value="Unassembled WGS sequence"/>
</dbReference>
<protein>
    <recommendedName>
        <fullName evidence="3">EGF-like domain-containing protein</fullName>
    </recommendedName>
</protein>
<proteinExistence type="predicted"/>
<evidence type="ECO:0000256" key="1">
    <source>
        <dbReference type="PROSITE-ProRule" id="PRU00076"/>
    </source>
</evidence>
<dbReference type="OMA" id="THDPREY"/>
<dbReference type="FunCoup" id="E3M5D9">
    <property type="interactions" value="503"/>
</dbReference>
<feature type="disulfide bond" evidence="1">
    <location>
        <begin position="1663"/>
        <end position="1672"/>
    </location>
</feature>
<dbReference type="InterPro" id="IPR000742">
    <property type="entry name" value="EGF"/>
</dbReference>
<dbReference type="PANTHER" id="PTHR47324">
    <property type="entry name" value="PROTEIN IRG-7-RELATED"/>
    <property type="match status" value="1"/>
</dbReference>
<keyword evidence="2" id="KW-1133">Transmembrane helix</keyword>
<feature type="domain" description="EGF-like" evidence="3">
    <location>
        <begin position="667"/>
        <end position="706"/>
    </location>
</feature>
<dbReference type="Gene3D" id="2.10.25.10">
    <property type="entry name" value="Laminin"/>
    <property type="match status" value="3"/>
</dbReference>
<dbReference type="SMART" id="SM00181">
    <property type="entry name" value="EGF"/>
    <property type="match status" value="5"/>
</dbReference>
<dbReference type="SMART" id="SM00604">
    <property type="entry name" value="MD"/>
    <property type="match status" value="1"/>
</dbReference>
<dbReference type="PROSITE" id="PS00022">
    <property type="entry name" value="EGF_1"/>
    <property type="match status" value="3"/>
</dbReference>
<feature type="domain" description="EGF-like" evidence="3">
    <location>
        <begin position="1641"/>
        <end position="1673"/>
    </location>
</feature>
<keyword evidence="5" id="KW-1185">Reference proteome</keyword>
<comment type="caution">
    <text evidence="1">Lacks conserved residue(s) required for the propagation of feature annotation.</text>
</comment>
<keyword evidence="1" id="KW-1015">Disulfide bond</keyword>
<name>E3M5D9_CAERE</name>
<keyword evidence="2" id="KW-0812">Transmembrane</keyword>
<dbReference type="OrthoDB" id="5779730at2759"/>
<evidence type="ECO:0000259" key="3">
    <source>
        <dbReference type="PROSITE" id="PS50026"/>
    </source>
</evidence>
<evidence type="ECO:0000313" key="5">
    <source>
        <dbReference type="Proteomes" id="UP000008281"/>
    </source>
</evidence>